<feature type="compositionally biased region" description="Acidic residues" evidence="3">
    <location>
        <begin position="1"/>
        <end position="18"/>
    </location>
</feature>
<dbReference type="EMBL" id="JAVRRD010000028">
    <property type="protein sequence ID" value="KAK5046794.1"/>
    <property type="molecule type" value="Genomic_DNA"/>
</dbReference>
<dbReference type="InterPro" id="IPR012677">
    <property type="entry name" value="Nucleotide-bd_a/b_plait_sf"/>
</dbReference>
<evidence type="ECO:0000259" key="4">
    <source>
        <dbReference type="PROSITE" id="PS50102"/>
    </source>
</evidence>
<feature type="domain" description="RRM" evidence="4">
    <location>
        <begin position="134"/>
        <end position="218"/>
    </location>
</feature>
<name>A0AAV9N1U5_9EURO</name>
<dbReference type="GO" id="GO:0003723">
    <property type="term" value="F:RNA binding"/>
    <property type="evidence" value="ECO:0007669"/>
    <property type="project" value="UniProtKB-UniRule"/>
</dbReference>
<evidence type="ECO:0000313" key="6">
    <source>
        <dbReference type="Proteomes" id="UP001358417"/>
    </source>
</evidence>
<dbReference type="RefSeq" id="XP_064702367.1">
    <property type="nucleotide sequence ID" value="XM_064850701.1"/>
</dbReference>
<dbReference type="AlphaFoldDB" id="A0AAV9N1U5"/>
<comment type="similarity">
    <text evidence="1">Belongs to the RRM CPSF6/7 family.</text>
</comment>
<dbReference type="PANTHER" id="PTHR23204">
    <property type="entry name" value="CLEAVAGE AND POLYADENYLATION SPECIFIC FACTOR"/>
    <property type="match status" value="1"/>
</dbReference>
<keyword evidence="6" id="KW-1185">Reference proteome</keyword>
<evidence type="ECO:0000256" key="2">
    <source>
        <dbReference type="PROSITE-ProRule" id="PRU00176"/>
    </source>
</evidence>
<feature type="region of interest" description="Disordered" evidence="3">
    <location>
        <begin position="389"/>
        <end position="413"/>
    </location>
</feature>
<feature type="region of interest" description="Disordered" evidence="3">
    <location>
        <begin position="217"/>
        <end position="270"/>
    </location>
</feature>
<evidence type="ECO:0000256" key="1">
    <source>
        <dbReference type="ARBA" id="ARBA00006265"/>
    </source>
</evidence>
<feature type="compositionally biased region" description="Basic and acidic residues" evidence="3">
    <location>
        <begin position="118"/>
        <end position="128"/>
    </location>
</feature>
<evidence type="ECO:0000313" key="5">
    <source>
        <dbReference type="EMBL" id="KAK5046794.1"/>
    </source>
</evidence>
<sequence>MATEEDNFDIDIYGDGEGEGAGLATNGGHVDYEDDDEEVNFDLGQDDLDFAPTADTKVKSEPQPPLSQPSENSMAIDKKESHSQPRVNGQTGGLDGAPPPSTIPAKPPPVEAPQQGTKRKETSDDRPLDAGATSALMISDLHWWITEDDIRGWANDADAEQDLRDVTFSEHKVNGKSKGQAYVEFSSPQAATAAKHKIEQAGGMNQANRKHNVVFTNPMQNPFKTLPKDAPARAREDRPARGGSPAFNPTTHSQNNYGTNNQGYRGGRGGGFNRGGYNAHGGGHNQYNRNFSGPMGGGGYNNNNNSGGFQGNMGMNNNYGGSFNRGAMMGNSMRGGTMGGMRGGRGGMNNMMPQMGGGMGMGNMGMNPMMAGMGMGGFQGNHFNPAMFNNGGPGPNFGGGDWNQHGAKRQRQE</sequence>
<keyword evidence="2" id="KW-0694">RNA-binding</keyword>
<dbReference type="GeneID" id="89975314"/>
<dbReference type="Proteomes" id="UP001358417">
    <property type="component" value="Unassembled WGS sequence"/>
</dbReference>
<feature type="compositionally biased region" description="Basic and acidic residues" evidence="3">
    <location>
        <begin position="226"/>
        <end position="240"/>
    </location>
</feature>
<dbReference type="Gene3D" id="3.30.70.330">
    <property type="match status" value="1"/>
</dbReference>
<dbReference type="GO" id="GO:0006397">
    <property type="term" value="P:mRNA processing"/>
    <property type="evidence" value="ECO:0007669"/>
    <property type="project" value="UniProtKB-KW"/>
</dbReference>
<dbReference type="InterPro" id="IPR035979">
    <property type="entry name" value="RBD_domain_sf"/>
</dbReference>
<dbReference type="PROSITE" id="PS50102">
    <property type="entry name" value="RRM"/>
    <property type="match status" value="1"/>
</dbReference>
<feature type="compositionally biased region" description="Low complexity" evidence="3">
    <location>
        <begin position="254"/>
        <end position="263"/>
    </location>
</feature>
<protein>
    <recommendedName>
        <fullName evidence="4">RRM domain-containing protein</fullName>
    </recommendedName>
</protein>
<gene>
    <name evidence="5" type="ORF">LTR84_007148</name>
</gene>
<dbReference type="SUPFAM" id="SSF54928">
    <property type="entry name" value="RNA-binding domain, RBD"/>
    <property type="match status" value="1"/>
</dbReference>
<comment type="caution">
    <text evidence="5">The sequence shown here is derived from an EMBL/GenBank/DDBJ whole genome shotgun (WGS) entry which is preliminary data.</text>
</comment>
<feature type="compositionally biased region" description="Acidic residues" evidence="3">
    <location>
        <begin position="32"/>
        <end position="49"/>
    </location>
</feature>
<dbReference type="InterPro" id="IPR000504">
    <property type="entry name" value="RRM_dom"/>
</dbReference>
<proteinExistence type="inferred from homology"/>
<reference evidence="5 6" key="1">
    <citation type="submission" date="2023-08" db="EMBL/GenBank/DDBJ databases">
        <title>Black Yeasts Isolated from many extreme environments.</title>
        <authorList>
            <person name="Coleine C."/>
            <person name="Stajich J.E."/>
            <person name="Selbmann L."/>
        </authorList>
    </citation>
    <scope>NUCLEOTIDE SEQUENCE [LARGE SCALE GENOMIC DNA]</scope>
    <source>
        <strain evidence="5 6">CCFEE 5792</strain>
    </source>
</reference>
<evidence type="ECO:0000256" key="3">
    <source>
        <dbReference type="SAM" id="MobiDB-lite"/>
    </source>
</evidence>
<dbReference type="GO" id="GO:0005634">
    <property type="term" value="C:nucleus"/>
    <property type="evidence" value="ECO:0007669"/>
    <property type="project" value="UniProtKB-SubCell"/>
</dbReference>
<feature type="compositionally biased region" description="Gly residues" evidence="3">
    <location>
        <begin position="391"/>
        <end position="401"/>
    </location>
</feature>
<feature type="region of interest" description="Disordered" evidence="3">
    <location>
        <begin position="1"/>
        <end position="130"/>
    </location>
</feature>
<organism evidence="5 6">
    <name type="scientific">Exophiala bonariae</name>
    <dbReference type="NCBI Taxonomy" id="1690606"/>
    <lineage>
        <taxon>Eukaryota</taxon>
        <taxon>Fungi</taxon>
        <taxon>Dikarya</taxon>
        <taxon>Ascomycota</taxon>
        <taxon>Pezizomycotina</taxon>
        <taxon>Eurotiomycetes</taxon>
        <taxon>Chaetothyriomycetidae</taxon>
        <taxon>Chaetothyriales</taxon>
        <taxon>Herpotrichiellaceae</taxon>
        <taxon>Exophiala</taxon>
    </lineage>
</organism>
<feature type="compositionally biased region" description="Pro residues" evidence="3">
    <location>
        <begin position="97"/>
        <end position="111"/>
    </location>
</feature>
<dbReference type="InterPro" id="IPR034772">
    <property type="entry name" value="CPSF6/7"/>
</dbReference>
<accession>A0AAV9N1U5</accession>
<dbReference type="SMART" id="SM00360">
    <property type="entry name" value="RRM"/>
    <property type="match status" value="1"/>
</dbReference>